<reference evidence="4" key="1">
    <citation type="journal article" date="2019" name="Int. J. Syst. Evol. Microbiol.">
        <title>The Global Catalogue of Microorganisms (GCM) 10K type strain sequencing project: providing services to taxonomists for standard genome sequencing and annotation.</title>
        <authorList>
            <consortium name="The Broad Institute Genomics Platform"/>
            <consortium name="The Broad Institute Genome Sequencing Center for Infectious Disease"/>
            <person name="Wu L."/>
            <person name="Ma J."/>
        </authorList>
    </citation>
    <scope>NUCLEOTIDE SEQUENCE [LARGE SCALE GENOMIC DNA]</scope>
    <source>
        <strain evidence="4">JCM 18081</strain>
    </source>
</reference>
<organism evidence="3 4">
    <name type="scientific">Streptomyces ziwulingensis</name>
    <dbReference type="NCBI Taxonomy" id="1045501"/>
    <lineage>
        <taxon>Bacteria</taxon>
        <taxon>Bacillati</taxon>
        <taxon>Actinomycetota</taxon>
        <taxon>Actinomycetes</taxon>
        <taxon>Kitasatosporales</taxon>
        <taxon>Streptomycetaceae</taxon>
        <taxon>Streptomyces</taxon>
    </lineage>
</organism>
<keyword evidence="2" id="KW-1133">Transmembrane helix</keyword>
<comment type="caution">
    <text evidence="3">The sequence shown here is derived from an EMBL/GenBank/DDBJ whole genome shotgun (WGS) entry which is preliminary data.</text>
</comment>
<protein>
    <recommendedName>
        <fullName evidence="5">Transmembrane protein</fullName>
    </recommendedName>
</protein>
<feature type="transmembrane region" description="Helical" evidence="2">
    <location>
        <begin position="130"/>
        <end position="150"/>
    </location>
</feature>
<feature type="transmembrane region" description="Helical" evidence="2">
    <location>
        <begin position="31"/>
        <end position="49"/>
    </location>
</feature>
<dbReference type="Proteomes" id="UP001501265">
    <property type="component" value="Unassembled WGS sequence"/>
</dbReference>
<evidence type="ECO:0008006" key="5">
    <source>
        <dbReference type="Google" id="ProtNLM"/>
    </source>
</evidence>
<accession>A0ABP9CQ36</accession>
<evidence type="ECO:0000313" key="4">
    <source>
        <dbReference type="Proteomes" id="UP001501265"/>
    </source>
</evidence>
<proteinExistence type="predicted"/>
<feature type="transmembrane region" description="Helical" evidence="2">
    <location>
        <begin position="55"/>
        <end position="73"/>
    </location>
</feature>
<feature type="region of interest" description="Disordered" evidence="1">
    <location>
        <begin position="1"/>
        <end position="26"/>
    </location>
</feature>
<keyword evidence="4" id="KW-1185">Reference proteome</keyword>
<evidence type="ECO:0000256" key="2">
    <source>
        <dbReference type="SAM" id="Phobius"/>
    </source>
</evidence>
<keyword evidence="2" id="KW-0812">Transmembrane</keyword>
<keyword evidence="2" id="KW-0472">Membrane</keyword>
<gene>
    <name evidence="3" type="ORF">GCM10023220_51290</name>
</gene>
<feature type="compositionally biased region" description="Basic and acidic residues" evidence="1">
    <location>
        <begin position="1"/>
        <end position="11"/>
    </location>
</feature>
<dbReference type="EMBL" id="BAABIG010000056">
    <property type="protein sequence ID" value="GAA4813513.1"/>
    <property type="molecule type" value="Genomic_DNA"/>
</dbReference>
<name>A0ABP9CQ36_9ACTN</name>
<evidence type="ECO:0000313" key="3">
    <source>
        <dbReference type="EMBL" id="GAA4813513.1"/>
    </source>
</evidence>
<evidence type="ECO:0000256" key="1">
    <source>
        <dbReference type="SAM" id="MobiDB-lite"/>
    </source>
</evidence>
<feature type="transmembrane region" description="Helical" evidence="2">
    <location>
        <begin position="156"/>
        <end position="175"/>
    </location>
</feature>
<sequence length="190" mass="21781">MGSGERYDGHPSRPGRPNRPNRPKRRRRDSLWAIALFVLAGGIVARFAVDGLSGWPSAVFGALAMAAWVPWLVQRLRRKEATASGTEPEDVPGMERQILKGEAPPEDPARRREMAALVDSRQRRLRRNRWWAFPILTITSFGTAILWFTAGSVTAGGWMLAFAVVFMAWMTWFHLRFDRRLTQMRHRLRN</sequence>